<organism evidence="2 3">
    <name type="scientific">Rikenella microfusus</name>
    <dbReference type="NCBI Taxonomy" id="28139"/>
    <lineage>
        <taxon>Bacteria</taxon>
        <taxon>Pseudomonadati</taxon>
        <taxon>Bacteroidota</taxon>
        <taxon>Bacteroidia</taxon>
        <taxon>Bacteroidales</taxon>
        <taxon>Rikenellaceae</taxon>
        <taxon>Rikenella</taxon>
    </lineage>
</organism>
<sequence>MRTPKYQAETRLYKRCDQTNIALVPDIPHPVRLPAATFFPTWGSPVERRAEESGENPGENHGGTEK</sequence>
<accession>A0A379MQ23</accession>
<evidence type="ECO:0000256" key="1">
    <source>
        <dbReference type="SAM" id="MobiDB-lite"/>
    </source>
</evidence>
<dbReference type="EMBL" id="UGVL01000001">
    <property type="protein sequence ID" value="SUE33613.1"/>
    <property type="molecule type" value="Genomic_DNA"/>
</dbReference>
<name>A0A379MQ23_9BACT</name>
<proteinExistence type="predicted"/>
<dbReference type="RefSeq" id="WP_156877454.1">
    <property type="nucleotide sequence ID" value="NZ_UGVL01000001.1"/>
</dbReference>
<keyword evidence="3" id="KW-1185">Reference proteome</keyword>
<dbReference type="AlphaFoldDB" id="A0A379MQ23"/>
<feature type="region of interest" description="Disordered" evidence="1">
    <location>
        <begin position="43"/>
        <end position="66"/>
    </location>
</feature>
<evidence type="ECO:0000313" key="2">
    <source>
        <dbReference type="EMBL" id="SUE33613.1"/>
    </source>
</evidence>
<dbReference type="Proteomes" id="UP000255233">
    <property type="component" value="Unassembled WGS sequence"/>
</dbReference>
<protein>
    <submittedName>
        <fullName evidence="2">Uncharacterized protein</fullName>
    </submittedName>
</protein>
<gene>
    <name evidence="2" type="ORF">NCTC11190_00823</name>
</gene>
<reference evidence="2 3" key="1">
    <citation type="submission" date="2018-06" db="EMBL/GenBank/DDBJ databases">
        <authorList>
            <consortium name="Pathogen Informatics"/>
            <person name="Doyle S."/>
        </authorList>
    </citation>
    <scope>NUCLEOTIDE SEQUENCE [LARGE SCALE GENOMIC DNA]</scope>
    <source>
        <strain evidence="2 3">NCTC11190</strain>
    </source>
</reference>
<evidence type="ECO:0000313" key="3">
    <source>
        <dbReference type="Proteomes" id="UP000255233"/>
    </source>
</evidence>